<accession>A0AAN6GRL0</accession>
<dbReference type="EMBL" id="JAPDMZ010000105">
    <property type="protein sequence ID" value="KAK0549783.1"/>
    <property type="molecule type" value="Genomic_DNA"/>
</dbReference>
<feature type="compositionally biased region" description="Polar residues" evidence="4">
    <location>
        <begin position="253"/>
        <end position="268"/>
    </location>
</feature>
<dbReference type="InterPro" id="IPR013752">
    <property type="entry name" value="KPA_reductase"/>
</dbReference>
<evidence type="ECO:0000256" key="4">
    <source>
        <dbReference type="SAM" id="MobiDB-lite"/>
    </source>
</evidence>
<gene>
    <name evidence="7" type="primary">PAN5</name>
    <name evidence="7" type="ORF">OC846_003939</name>
</gene>
<dbReference type="Gene3D" id="1.10.1040.10">
    <property type="entry name" value="N-(1-d-carboxylethyl)-l-norvaline Dehydrogenase, domain 2"/>
    <property type="match status" value="1"/>
</dbReference>
<reference evidence="7" key="1">
    <citation type="journal article" date="2023" name="PhytoFront">
        <title>Draft Genome Resources of Seven Strains of Tilletia horrida, Causal Agent of Kernel Smut of Rice.</title>
        <authorList>
            <person name="Khanal S."/>
            <person name="Antony Babu S."/>
            <person name="Zhou X.G."/>
        </authorList>
    </citation>
    <scope>NUCLEOTIDE SEQUENCE</scope>
    <source>
        <strain evidence="7">TX6</strain>
    </source>
</reference>
<dbReference type="InterPro" id="IPR013332">
    <property type="entry name" value="KPR_N"/>
</dbReference>
<keyword evidence="2" id="KW-0521">NADP</keyword>
<dbReference type="GO" id="GO:0050661">
    <property type="term" value="F:NADP binding"/>
    <property type="evidence" value="ECO:0007669"/>
    <property type="project" value="TreeGrafter"/>
</dbReference>
<protein>
    <submittedName>
        <fullName evidence="7">2-dehydropantoate 2-reductase (Ketopantoate reductase) (KPA reductase) (KPR)</fullName>
    </submittedName>
</protein>
<feature type="region of interest" description="Disordered" evidence="4">
    <location>
        <begin position="720"/>
        <end position="751"/>
    </location>
</feature>
<dbReference type="Gene3D" id="3.40.50.720">
    <property type="entry name" value="NAD(P)-binding Rossmann-like Domain"/>
    <property type="match status" value="1"/>
</dbReference>
<dbReference type="InterPro" id="IPR036291">
    <property type="entry name" value="NAD(P)-bd_dom_sf"/>
</dbReference>
<dbReference type="InterPro" id="IPR013328">
    <property type="entry name" value="6PGD_dom2"/>
</dbReference>
<comment type="similarity">
    <text evidence="1">Belongs to the ketopantoate reductase family.</text>
</comment>
<feature type="region of interest" description="Disordered" evidence="4">
    <location>
        <begin position="602"/>
        <end position="664"/>
    </location>
</feature>
<keyword evidence="3" id="KW-0560">Oxidoreductase</keyword>
<dbReference type="SUPFAM" id="SSF51735">
    <property type="entry name" value="NAD(P)-binding Rossmann-fold domains"/>
    <property type="match status" value="1"/>
</dbReference>
<evidence type="ECO:0000256" key="3">
    <source>
        <dbReference type="ARBA" id="ARBA00023002"/>
    </source>
</evidence>
<feature type="domain" description="Ketopantoate reductase N-terminal" evidence="5">
    <location>
        <begin position="137"/>
        <end position="236"/>
    </location>
</feature>
<evidence type="ECO:0000259" key="6">
    <source>
        <dbReference type="Pfam" id="PF08546"/>
    </source>
</evidence>
<feature type="region of interest" description="Disordered" evidence="4">
    <location>
        <begin position="246"/>
        <end position="277"/>
    </location>
</feature>
<evidence type="ECO:0000259" key="5">
    <source>
        <dbReference type="Pfam" id="PF02558"/>
    </source>
</evidence>
<dbReference type="InterPro" id="IPR050838">
    <property type="entry name" value="Ketopantoate_reductase"/>
</dbReference>
<feature type="compositionally biased region" description="Basic and acidic residues" evidence="4">
    <location>
        <begin position="602"/>
        <end position="611"/>
    </location>
</feature>
<feature type="non-terminal residue" evidence="7">
    <location>
        <position position="1"/>
    </location>
</feature>
<dbReference type="SUPFAM" id="SSF48179">
    <property type="entry name" value="6-phosphogluconate dehydrogenase C-terminal domain-like"/>
    <property type="match status" value="1"/>
</dbReference>
<evidence type="ECO:0000313" key="7">
    <source>
        <dbReference type="EMBL" id="KAK0549783.1"/>
    </source>
</evidence>
<dbReference type="PANTHER" id="PTHR43765">
    <property type="entry name" value="2-DEHYDROPANTOATE 2-REDUCTASE-RELATED"/>
    <property type="match status" value="1"/>
</dbReference>
<name>A0AAN6GRL0_9BASI</name>
<feature type="compositionally biased region" description="Basic and acidic residues" evidence="4">
    <location>
        <begin position="635"/>
        <end position="645"/>
    </location>
</feature>
<feature type="compositionally biased region" description="Basic and acidic residues" evidence="4">
    <location>
        <begin position="723"/>
        <end position="733"/>
    </location>
</feature>
<dbReference type="Pfam" id="PF08546">
    <property type="entry name" value="ApbA_C"/>
    <property type="match status" value="2"/>
</dbReference>
<keyword evidence="8" id="KW-1185">Reference proteome</keyword>
<evidence type="ECO:0000313" key="8">
    <source>
        <dbReference type="Proteomes" id="UP001176517"/>
    </source>
</evidence>
<proteinExistence type="inferred from homology"/>
<dbReference type="GO" id="GO:0005739">
    <property type="term" value="C:mitochondrion"/>
    <property type="evidence" value="ECO:0007669"/>
    <property type="project" value="TreeGrafter"/>
</dbReference>
<organism evidence="7 8">
    <name type="scientific">Tilletia horrida</name>
    <dbReference type="NCBI Taxonomy" id="155126"/>
    <lineage>
        <taxon>Eukaryota</taxon>
        <taxon>Fungi</taxon>
        <taxon>Dikarya</taxon>
        <taxon>Basidiomycota</taxon>
        <taxon>Ustilaginomycotina</taxon>
        <taxon>Exobasidiomycetes</taxon>
        <taxon>Tilletiales</taxon>
        <taxon>Tilletiaceae</taxon>
        <taxon>Tilletia</taxon>
    </lineage>
</organism>
<dbReference type="Pfam" id="PF02558">
    <property type="entry name" value="ApbA"/>
    <property type="match status" value="1"/>
</dbReference>
<dbReference type="InterPro" id="IPR008927">
    <property type="entry name" value="6-PGluconate_DH-like_C_sf"/>
</dbReference>
<dbReference type="GO" id="GO:0008677">
    <property type="term" value="F:2-dehydropantoate 2-reductase activity"/>
    <property type="evidence" value="ECO:0007669"/>
    <property type="project" value="TreeGrafter"/>
</dbReference>
<comment type="caution">
    <text evidence="7">The sequence shown here is derived from an EMBL/GenBank/DDBJ whole genome shotgun (WGS) entry which is preliminary data.</text>
</comment>
<dbReference type="AlphaFoldDB" id="A0AAN6GRL0"/>
<dbReference type="PANTHER" id="PTHR43765:SF2">
    <property type="entry name" value="2-DEHYDROPANTOATE 2-REDUCTASE"/>
    <property type="match status" value="1"/>
</dbReference>
<feature type="domain" description="Ketopantoate reductase C-terminal" evidence="6">
    <location>
        <begin position="385"/>
        <end position="530"/>
    </location>
</feature>
<dbReference type="Proteomes" id="UP001176517">
    <property type="component" value="Unassembled WGS sequence"/>
</dbReference>
<feature type="domain" description="Ketopantoate reductase C-terminal" evidence="6">
    <location>
        <begin position="330"/>
        <end position="363"/>
    </location>
</feature>
<evidence type="ECO:0000256" key="1">
    <source>
        <dbReference type="ARBA" id="ARBA00007870"/>
    </source>
</evidence>
<sequence length="751" mass="83452">LFAFHLTRALRRTPPAHLAPYLPSPPNSTGITVHLRRAADARNFNEAGGQVTLTLRNKPQTEQGIIFQGGLGALPDSAPATVKVEGRHFPKHEAVHRFRWIKDAVARHALRTHELEPAYQIRQGAPLFDSSSSTISSASPQDSHIDALFLCTKADVTSFALEPLLPRLTSRSTLVFTQNGLGLADTIIAKHFPDPRNRPWIILSSLTHGLYRHYQNRKDGLYSVHASQGEVHLGVLPDLRMSGIPGGHEQRASWPTASSPHQGRQQTKGAPEPRWPPETLSLAPLQNYFSAQRPPHGTAHEAASLVHTLALILASEELKPTWDTLSAFHRRALRKLAINACINPLTAILECQNGDLISTQQSKPLRPMRAGIDAVLPLTTSAENERRAECEGIMKDVCNEISQVIQERAHRSWYQSRSASSGKDGPAAEHNPAQWSAVDVLTPDLILPNPESTALVGPSLPGLELGEFAEPPPVHQTLTAGALHAEVIRVLHNVKDNYSSMYQDVVRNGRATSEVSYVNGYIRRLADALNEEKDRAEGRSSSAVAAAAEWPMNRVNTPVNRMLERLVVAKCDLFDRVNEAQIQLTKKADAAARAKARRLAAEEELRSREQDQEREDDQEWTRSNDGNDEDGEQQQDQRQRSKERQQFYQSSINVPARERVGLRQRRAGGLGRSWEAGKLASDRVRRRVMFGLKKGIARAEAMKKVAEGEEEEWFAWKAKRRTRGEQQGKHEAEGASSPAGEDVRRNRRNSA</sequence>
<evidence type="ECO:0000256" key="2">
    <source>
        <dbReference type="ARBA" id="ARBA00022857"/>
    </source>
</evidence>